<dbReference type="GO" id="GO:0016020">
    <property type="term" value="C:membrane"/>
    <property type="evidence" value="ECO:0007669"/>
    <property type="project" value="UniProtKB-SubCell"/>
</dbReference>
<keyword evidence="7 8" id="KW-0472">Membrane</keyword>
<feature type="transmembrane region" description="Helical" evidence="8">
    <location>
        <begin position="711"/>
        <end position="732"/>
    </location>
</feature>
<evidence type="ECO:0000256" key="3">
    <source>
        <dbReference type="ARBA" id="ARBA00022741"/>
    </source>
</evidence>
<dbReference type="InterPro" id="IPR023299">
    <property type="entry name" value="ATPase_P-typ_cyto_dom_N"/>
</dbReference>
<dbReference type="InterPro" id="IPR004014">
    <property type="entry name" value="ATPase_P-typ_cation-transptr_N"/>
</dbReference>
<dbReference type="InterPro" id="IPR006068">
    <property type="entry name" value="ATPase_P-typ_cation-transptr_C"/>
</dbReference>
<evidence type="ECO:0000256" key="5">
    <source>
        <dbReference type="ARBA" id="ARBA00022967"/>
    </source>
</evidence>
<organism evidence="10 11">
    <name type="scientific">Candidatus Nealsonbacteria bacterium CG23_combo_of_CG06-09_8_20_14_all_38_19</name>
    <dbReference type="NCBI Taxonomy" id="1974721"/>
    <lineage>
        <taxon>Bacteria</taxon>
        <taxon>Candidatus Nealsoniibacteriota</taxon>
    </lineage>
</organism>
<dbReference type="PRINTS" id="PR00119">
    <property type="entry name" value="CATATPASE"/>
</dbReference>
<dbReference type="PANTHER" id="PTHR42861">
    <property type="entry name" value="CALCIUM-TRANSPORTING ATPASE"/>
    <property type="match status" value="1"/>
</dbReference>
<dbReference type="InterPro" id="IPR023214">
    <property type="entry name" value="HAD_sf"/>
</dbReference>
<keyword evidence="3" id="KW-0547">Nucleotide-binding</keyword>
<dbReference type="InterPro" id="IPR059000">
    <property type="entry name" value="ATPase_P-type_domA"/>
</dbReference>
<dbReference type="Proteomes" id="UP000230273">
    <property type="component" value="Unassembled WGS sequence"/>
</dbReference>
<dbReference type="GO" id="GO:0005524">
    <property type="term" value="F:ATP binding"/>
    <property type="evidence" value="ECO:0007669"/>
    <property type="project" value="UniProtKB-KW"/>
</dbReference>
<dbReference type="Pfam" id="PF13246">
    <property type="entry name" value="Cation_ATPase"/>
    <property type="match status" value="1"/>
</dbReference>
<dbReference type="PRINTS" id="PR00120">
    <property type="entry name" value="HATPASE"/>
</dbReference>
<evidence type="ECO:0000313" key="11">
    <source>
        <dbReference type="Proteomes" id="UP000230273"/>
    </source>
</evidence>
<accession>A0A2G9YYW3</accession>
<dbReference type="NCBIfam" id="TIGR01494">
    <property type="entry name" value="ATPase_P-type"/>
    <property type="match status" value="2"/>
</dbReference>
<feature type="transmembrane region" description="Helical" evidence="8">
    <location>
        <begin position="61"/>
        <end position="94"/>
    </location>
</feature>
<feature type="transmembrane region" description="Helical" evidence="8">
    <location>
        <begin position="273"/>
        <end position="297"/>
    </location>
</feature>
<dbReference type="InterPro" id="IPR008250">
    <property type="entry name" value="ATPase_P-typ_transduc_dom_A_sf"/>
</dbReference>
<gene>
    <name evidence="10" type="ORF">COX36_02170</name>
</gene>
<dbReference type="SUPFAM" id="SSF81665">
    <property type="entry name" value="Calcium ATPase, transmembrane domain M"/>
    <property type="match status" value="1"/>
</dbReference>
<evidence type="ECO:0000256" key="2">
    <source>
        <dbReference type="ARBA" id="ARBA00022692"/>
    </source>
</evidence>
<keyword evidence="4" id="KW-0067">ATP-binding</keyword>
<keyword evidence="2 8" id="KW-0812">Transmembrane</keyword>
<evidence type="ECO:0000256" key="7">
    <source>
        <dbReference type="ARBA" id="ARBA00023136"/>
    </source>
</evidence>
<sequence>MDFSQYTIKDIKEVFEVLKSSEAGLSEKEVLERQKVFGLNEIKTKGTTLFDIFIRQFKSPFFYLLFLAAIFSIFVGETINGLVILAFVVINVFLGFLQEAKALRTAALLKEYISLKARVLRDGKEQIIDRKFLVPGDLILIEAGDIVPADIRIKKAKNFLIDESVLTGESAPVAKITEKLDAEAKEIFNAKNLAFASTVVVSGEAEGIVIETGAKTIFGGVAKIAAETTRQGSYEKELYQFSSVILKFVVGSILLISLAKIFITGTINLVDTIVFYLALVVTIIPEALPIVITFALSRGAMKLAKDKVIVKRLSAIEGLGNIEILCIDKTGTLTENQLSLEKIVSDDKEKCLFYGLLASSFSREKYNILENPFDEALFTKTSPKNIELISKCRMISEIPFESARLRNSVFLETDKGEKVLIVRGAPEIILELSSKIEGKKSKKEILENIKVEGLSGKRILAVAYKFLKKFDYSGEDERGLIFLGYFSFVDPLKKTAKSAIDLSRLLSIKVKILTGDSPQVAGSVARDIGLISNLKEVIIGKDLNLLSEEEFKKACEDFHVFARVSPETKLRIIKSLQEKFEVGYLGEGINDVPSLKIANVGIAVREATDVAREVSDIILLKKDLIVIIGGIKEGRHIFSNIQKYIQTALSTNFGNFYSIAVLSIFLPFFPILPAQILLDNLLSDFPFIGIAADNVDVEELRKPKSHKFRQLMSLVILLALVSTIFDFIFFGIFHRAQASTIQTLWFMESLLTEIFVIFSIRTHRFFLKSKKPSTILILFSFLVFLITLILPFTNFGKEFFGFISPPISSLLTVLSLVIIYFFVSEWVKLKYYQHQLKNKSN</sequence>
<evidence type="ECO:0000259" key="9">
    <source>
        <dbReference type="SMART" id="SM00831"/>
    </source>
</evidence>
<comment type="caution">
    <text evidence="10">The sequence shown here is derived from an EMBL/GenBank/DDBJ whole genome shotgun (WGS) entry which is preliminary data.</text>
</comment>
<protein>
    <recommendedName>
        <fullName evidence="9">Cation-transporting P-type ATPase N-terminal domain-containing protein</fullName>
    </recommendedName>
</protein>
<dbReference type="InterPro" id="IPR044492">
    <property type="entry name" value="P_typ_ATPase_HD_dom"/>
</dbReference>
<dbReference type="SMART" id="SM00831">
    <property type="entry name" value="Cation_ATPase_N"/>
    <property type="match status" value="1"/>
</dbReference>
<reference evidence="10 11" key="1">
    <citation type="submission" date="2017-09" db="EMBL/GenBank/DDBJ databases">
        <title>Depth-based differentiation of microbial function through sediment-hosted aquifers and enrichment of novel symbionts in the deep terrestrial subsurface.</title>
        <authorList>
            <person name="Probst A.J."/>
            <person name="Ladd B."/>
            <person name="Jarett J.K."/>
            <person name="Geller-Mcgrath D.E."/>
            <person name="Sieber C.M."/>
            <person name="Emerson J.B."/>
            <person name="Anantharaman K."/>
            <person name="Thomas B.C."/>
            <person name="Malmstrom R."/>
            <person name="Stieglmeier M."/>
            <person name="Klingl A."/>
            <person name="Woyke T."/>
            <person name="Ryan C.M."/>
            <person name="Banfield J.F."/>
        </authorList>
    </citation>
    <scope>NUCLEOTIDE SEQUENCE [LARGE SCALE GENOMIC DNA]</scope>
    <source>
        <strain evidence="10">CG23_combo_of_CG06-09_8_20_14_all_38_19</strain>
    </source>
</reference>
<dbReference type="SUPFAM" id="SSF56784">
    <property type="entry name" value="HAD-like"/>
    <property type="match status" value="1"/>
</dbReference>
<dbReference type="SFLD" id="SFLDG00002">
    <property type="entry name" value="C1.7:_P-type_atpase_like"/>
    <property type="match status" value="1"/>
</dbReference>
<dbReference type="SUPFAM" id="SSF81653">
    <property type="entry name" value="Calcium ATPase, transduction domain A"/>
    <property type="match status" value="1"/>
</dbReference>
<feature type="transmembrane region" description="Helical" evidence="8">
    <location>
        <begin position="799"/>
        <end position="823"/>
    </location>
</feature>
<dbReference type="Gene3D" id="3.40.50.1000">
    <property type="entry name" value="HAD superfamily/HAD-like"/>
    <property type="match status" value="1"/>
</dbReference>
<dbReference type="SFLD" id="SFLDF00027">
    <property type="entry name" value="p-type_atpase"/>
    <property type="match status" value="1"/>
</dbReference>
<dbReference type="SUPFAM" id="SSF81660">
    <property type="entry name" value="Metal cation-transporting ATPase, ATP-binding domain N"/>
    <property type="match status" value="1"/>
</dbReference>
<dbReference type="Pfam" id="PF00689">
    <property type="entry name" value="Cation_ATPase_C"/>
    <property type="match status" value="1"/>
</dbReference>
<dbReference type="Pfam" id="PF00122">
    <property type="entry name" value="E1-E2_ATPase"/>
    <property type="match status" value="1"/>
</dbReference>
<keyword evidence="5" id="KW-1278">Translocase</keyword>
<dbReference type="Gene3D" id="3.40.1110.10">
    <property type="entry name" value="Calcium-transporting ATPase, cytoplasmic domain N"/>
    <property type="match status" value="1"/>
</dbReference>
<feature type="transmembrane region" description="Helical" evidence="8">
    <location>
        <begin position="244"/>
        <end position="267"/>
    </location>
</feature>
<dbReference type="SFLD" id="SFLDS00003">
    <property type="entry name" value="Haloacid_Dehalogenase"/>
    <property type="match status" value="1"/>
</dbReference>
<evidence type="ECO:0000256" key="4">
    <source>
        <dbReference type="ARBA" id="ARBA00022840"/>
    </source>
</evidence>
<dbReference type="Gene3D" id="1.20.1110.10">
    <property type="entry name" value="Calcium-transporting ATPase, transmembrane domain"/>
    <property type="match status" value="1"/>
</dbReference>
<evidence type="ECO:0000256" key="1">
    <source>
        <dbReference type="ARBA" id="ARBA00004141"/>
    </source>
</evidence>
<evidence type="ECO:0000313" key="10">
    <source>
        <dbReference type="EMBL" id="PIP23651.1"/>
    </source>
</evidence>
<dbReference type="GO" id="GO:0016887">
    <property type="term" value="F:ATP hydrolysis activity"/>
    <property type="evidence" value="ECO:0007669"/>
    <property type="project" value="InterPro"/>
</dbReference>
<dbReference type="InterPro" id="IPR018303">
    <property type="entry name" value="ATPase_P-typ_P_site"/>
</dbReference>
<dbReference type="Gene3D" id="2.70.150.10">
    <property type="entry name" value="Calcium-transporting ATPase, cytoplasmic transduction domain A"/>
    <property type="match status" value="1"/>
</dbReference>
<name>A0A2G9YYW3_9BACT</name>
<feature type="transmembrane region" description="Helical" evidence="8">
    <location>
        <begin position="774"/>
        <end position="793"/>
    </location>
</feature>
<dbReference type="AlphaFoldDB" id="A0A2G9YYW3"/>
<feature type="domain" description="Cation-transporting P-type ATPase N-terminal" evidence="9">
    <location>
        <begin position="5"/>
        <end position="77"/>
    </location>
</feature>
<dbReference type="InterPro" id="IPR036412">
    <property type="entry name" value="HAD-like_sf"/>
</dbReference>
<dbReference type="PROSITE" id="PS00154">
    <property type="entry name" value="ATPASE_E1_E2"/>
    <property type="match status" value="1"/>
</dbReference>
<evidence type="ECO:0000256" key="8">
    <source>
        <dbReference type="SAM" id="Phobius"/>
    </source>
</evidence>
<dbReference type="Pfam" id="PF00690">
    <property type="entry name" value="Cation_ATPase_N"/>
    <property type="match status" value="1"/>
</dbReference>
<proteinExistence type="predicted"/>
<dbReference type="EMBL" id="PCRP01000033">
    <property type="protein sequence ID" value="PIP23651.1"/>
    <property type="molecule type" value="Genomic_DNA"/>
</dbReference>
<dbReference type="InterPro" id="IPR001757">
    <property type="entry name" value="P_typ_ATPase"/>
</dbReference>
<dbReference type="InterPro" id="IPR023298">
    <property type="entry name" value="ATPase_P-typ_TM_dom_sf"/>
</dbReference>
<comment type="subcellular location">
    <subcellularLocation>
        <location evidence="1">Membrane</location>
        <topology evidence="1">Multi-pass membrane protein</topology>
    </subcellularLocation>
</comment>
<evidence type="ECO:0000256" key="6">
    <source>
        <dbReference type="ARBA" id="ARBA00022989"/>
    </source>
</evidence>
<keyword evidence="6 8" id="KW-1133">Transmembrane helix</keyword>